<organism evidence="2 5">
    <name type="scientific">Vibrio crassostreae</name>
    <dbReference type="NCBI Taxonomy" id="246167"/>
    <lineage>
        <taxon>Bacteria</taxon>
        <taxon>Pseudomonadati</taxon>
        <taxon>Pseudomonadota</taxon>
        <taxon>Gammaproteobacteria</taxon>
        <taxon>Vibrionales</taxon>
        <taxon>Vibrionaceae</taxon>
        <taxon>Vibrio</taxon>
    </lineage>
</organism>
<reference evidence="2 4" key="1">
    <citation type="submission" date="2014-06" db="EMBL/GenBank/DDBJ databases">
        <authorList>
            <person name="Le Roux F."/>
        </authorList>
    </citation>
    <scope>NUCLEOTIDE SEQUENCE</scope>
    <source>
        <strain evidence="3 4">J5-4</strain>
        <strain evidence="2">J5-5</strain>
    </source>
</reference>
<keyword evidence="1" id="KW-0812">Transmembrane</keyword>
<keyword evidence="1" id="KW-1133">Transmembrane helix</keyword>
<dbReference type="GeneID" id="93898508"/>
<sequence>MKDLSLKSNSRKCQQGIFSIEFAIVGFFFSLLLVFSGDVIIKLSVKGKLDRLSYSLVNVVKERTQLYDSSVLLTSKQVDEIDTIARHSLQRTFGNYDASRYGLLVEEQSFTGIGQASPSIRERRGDLSCSVAKPISELQHLSVVSVWGHQMPLYRVTLCYRTNNWFGELVGTDFTDVMSDSVVIGR</sequence>
<proteinExistence type="predicted"/>
<name>A0A4V2RTZ9_9VIBR</name>
<gene>
    <name evidence="3" type="ORF">VCR4J5_230019</name>
    <name evidence="2" type="ORF">VCR5J5_1510018</name>
</gene>
<dbReference type="Pfam" id="PF16964">
    <property type="entry name" value="TadF"/>
    <property type="match status" value="1"/>
</dbReference>
<reference evidence="5" key="2">
    <citation type="submission" date="2014-06" db="EMBL/GenBank/DDBJ databases">
        <authorList>
            <person name="Le Roux Frederique"/>
        </authorList>
    </citation>
    <scope>NUCLEOTIDE SEQUENCE [LARGE SCALE GENOMIC DNA]</scope>
    <source>
        <strain evidence="5">J5-5</strain>
    </source>
</reference>
<dbReference type="Proteomes" id="UP000049077">
    <property type="component" value="Unassembled WGS sequence"/>
</dbReference>
<evidence type="ECO:0000313" key="2">
    <source>
        <dbReference type="EMBL" id="CDT14140.1"/>
    </source>
</evidence>
<accession>A0A4V2RTZ9</accession>
<dbReference type="EMBL" id="CCJV01000059">
    <property type="protein sequence ID" value="CDT14140.1"/>
    <property type="molecule type" value="Genomic_DNA"/>
</dbReference>
<dbReference type="EMBL" id="CCJX01000106">
    <property type="protein sequence ID" value="CDT39385.1"/>
    <property type="molecule type" value="Genomic_DNA"/>
</dbReference>
<keyword evidence="1" id="KW-0472">Membrane</keyword>
<dbReference type="AlphaFoldDB" id="A0A4V2RTZ9"/>
<keyword evidence="4" id="KW-1185">Reference proteome</keyword>
<feature type="transmembrane region" description="Helical" evidence="1">
    <location>
        <begin position="20"/>
        <end position="41"/>
    </location>
</feature>
<evidence type="ECO:0000313" key="3">
    <source>
        <dbReference type="EMBL" id="CDT39385.1"/>
    </source>
</evidence>
<dbReference type="Proteomes" id="UP000049495">
    <property type="component" value="Unassembled WGS sequence"/>
</dbReference>
<evidence type="ECO:0000313" key="4">
    <source>
        <dbReference type="Proteomes" id="UP000049077"/>
    </source>
</evidence>
<comment type="caution">
    <text evidence="2">The sequence shown here is derived from an EMBL/GenBank/DDBJ whole genome shotgun (WGS) entry which is preliminary data.</text>
</comment>
<protein>
    <submittedName>
        <fullName evidence="2">Uncharacterized protein</fullName>
    </submittedName>
</protein>
<evidence type="ECO:0000256" key="1">
    <source>
        <dbReference type="SAM" id="Phobius"/>
    </source>
</evidence>
<dbReference type="OrthoDB" id="5876198at2"/>
<dbReference type="RefSeq" id="WP_048657798.1">
    <property type="nucleotide sequence ID" value="NZ_AP025476.1"/>
</dbReference>
<dbReference type="InterPro" id="IPR031582">
    <property type="entry name" value="TadF"/>
</dbReference>
<evidence type="ECO:0000313" key="5">
    <source>
        <dbReference type="Proteomes" id="UP000049495"/>
    </source>
</evidence>